<reference evidence="2 4" key="1">
    <citation type="submission" date="2013-03" db="EMBL/GenBank/DDBJ databases">
        <title>The Genome Sequence of Enterococcus avium ATCC_14025 (Illumina only assembly).</title>
        <authorList>
            <consortium name="The Broad Institute Genomics Platform"/>
            <consortium name="The Broad Institute Genome Sequencing Center for Infectious Disease"/>
            <person name="Earl A."/>
            <person name="Russ C."/>
            <person name="Gilmore M."/>
            <person name="Surin D."/>
            <person name="Walker B."/>
            <person name="Young S."/>
            <person name="Zeng Q."/>
            <person name="Gargeya S."/>
            <person name="Fitzgerald M."/>
            <person name="Haas B."/>
            <person name="Abouelleil A."/>
            <person name="Allen A.W."/>
            <person name="Alvarado L."/>
            <person name="Arachchi H.M."/>
            <person name="Berlin A.M."/>
            <person name="Chapman S.B."/>
            <person name="Gainer-Dewar J."/>
            <person name="Goldberg J."/>
            <person name="Griggs A."/>
            <person name="Gujja S."/>
            <person name="Hansen M."/>
            <person name="Howarth C."/>
            <person name="Imamovic A."/>
            <person name="Ireland A."/>
            <person name="Larimer J."/>
            <person name="McCowan C."/>
            <person name="Murphy C."/>
            <person name="Pearson M."/>
            <person name="Poon T.W."/>
            <person name="Priest M."/>
            <person name="Roberts A."/>
            <person name="Saif S."/>
            <person name="Shea T."/>
            <person name="Sisk P."/>
            <person name="Sykes S."/>
            <person name="Wortman J."/>
            <person name="Nusbaum C."/>
            <person name="Birren B."/>
        </authorList>
    </citation>
    <scope>NUCLEOTIDE SEQUENCE [LARGE SCALE GENOMIC DNA]</scope>
    <source>
        <strain evidence="2 4">ATCC 14025</strain>
    </source>
</reference>
<sequence length="48" mass="5323">MNISFDKKNGYLALSLLLILIGIKTNPVILLLGIFAGIKGFLELKDYQ</sequence>
<evidence type="ECO:0000313" key="2">
    <source>
        <dbReference type="EMBL" id="EOT51831.1"/>
    </source>
</evidence>
<dbReference type="AlphaFoldDB" id="A0AAV3J2Q1"/>
<protein>
    <submittedName>
        <fullName evidence="3">Uncharacterized protein</fullName>
    </submittedName>
</protein>
<evidence type="ECO:0000313" key="4">
    <source>
        <dbReference type="Proteomes" id="UP000014104"/>
    </source>
</evidence>
<reference evidence="3 5" key="2">
    <citation type="submission" date="2013-03" db="EMBL/GenBank/DDBJ databases">
        <title>The Genome Sequence of Enterococcus avium ATCC_14025 (PacBio/Illumina hybrid assembly).</title>
        <authorList>
            <consortium name="The Broad Institute Genomics Platform"/>
            <consortium name="The Broad Institute Genome Sequencing Center for Infectious Disease"/>
            <person name="Earl A."/>
            <person name="Russ C."/>
            <person name="Gilmore M."/>
            <person name="Surin D."/>
            <person name="Walker B."/>
            <person name="Young S."/>
            <person name="Zeng Q."/>
            <person name="Gargeya S."/>
            <person name="Fitzgerald M."/>
            <person name="Haas B."/>
            <person name="Abouelleil A."/>
            <person name="Allen A.W."/>
            <person name="Alvarado L."/>
            <person name="Arachchi H.M."/>
            <person name="Berlin A.M."/>
            <person name="Chapman S.B."/>
            <person name="Gainer-Dewar J."/>
            <person name="Goldberg J."/>
            <person name="Griggs A."/>
            <person name="Gujja S."/>
            <person name="Hansen M."/>
            <person name="Howarth C."/>
            <person name="Imamovic A."/>
            <person name="Ireland A."/>
            <person name="Larimer J."/>
            <person name="McCowan C."/>
            <person name="Murphy C."/>
            <person name="Pearson M."/>
            <person name="Poon T.W."/>
            <person name="Priest M."/>
            <person name="Roberts A."/>
            <person name="Saif S."/>
            <person name="Shea T."/>
            <person name="Sisk P."/>
            <person name="Sykes S."/>
            <person name="Wortman J."/>
            <person name="Nusbaum C."/>
            <person name="Birren B."/>
        </authorList>
    </citation>
    <scope>NUCLEOTIDE SEQUENCE [LARGE SCALE GENOMIC DNA]</scope>
    <source>
        <strain evidence="3 5">ATCC 14025</strain>
    </source>
</reference>
<dbReference type="EMBL" id="AHYV01000002">
    <property type="protein sequence ID" value="EOT51831.1"/>
    <property type="molecule type" value="Genomic_DNA"/>
</dbReference>
<accession>A0AAV3J2Q1</accession>
<keyword evidence="4" id="KW-1185">Reference proteome</keyword>
<evidence type="ECO:0000256" key="1">
    <source>
        <dbReference type="SAM" id="Phobius"/>
    </source>
</evidence>
<dbReference type="RefSeq" id="WP_016177940.1">
    <property type="nucleotide sequence ID" value="NZ_KE136357.1"/>
</dbReference>
<dbReference type="Proteomes" id="UP000014104">
    <property type="component" value="Unassembled WGS sequence"/>
</dbReference>
<evidence type="ECO:0000313" key="3">
    <source>
        <dbReference type="EMBL" id="EOU23983.1"/>
    </source>
</evidence>
<comment type="caution">
    <text evidence="3">The sequence shown here is derived from an EMBL/GenBank/DDBJ whole genome shotgun (WGS) entry which is preliminary data.</text>
</comment>
<keyword evidence="1" id="KW-0812">Transmembrane</keyword>
<evidence type="ECO:0000313" key="5">
    <source>
        <dbReference type="Proteomes" id="UP000014107"/>
    </source>
</evidence>
<dbReference type="Proteomes" id="UP000014107">
    <property type="component" value="Unassembled WGS sequence"/>
</dbReference>
<keyword evidence="1" id="KW-0472">Membrane</keyword>
<organism evidence="3 5">
    <name type="scientific">Enterococcus avium ATCC 14025</name>
    <dbReference type="NCBI Taxonomy" id="1140002"/>
    <lineage>
        <taxon>Bacteria</taxon>
        <taxon>Bacillati</taxon>
        <taxon>Bacillota</taxon>
        <taxon>Bacilli</taxon>
        <taxon>Lactobacillales</taxon>
        <taxon>Enterococcaceae</taxon>
        <taxon>Enterococcus</taxon>
    </lineage>
</organism>
<feature type="transmembrane region" description="Helical" evidence="1">
    <location>
        <begin position="12"/>
        <end position="38"/>
    </location>
</feature>
<name>A0AAV3J2Q1_ENTAV</name>
<dbReference type="EMBL" id="ASWL01000002">
    <property type="protein sequence ID" value="EOU23983.1"/>
    <property type="molecule type" value="Genomic_DNA"/>
</dbReference>
<keyword evidence="1" id="KW-1133">Transmembrane helix</keyword>
<gene>
    <name evidence="3" type="ORF">I570_01849</name>
    <name evidence="2" type="ORF">OMU_00034</name>
</gene>
<proteinExistence type="predicted"/>